<dbReference type="SUPFAM" id="SSF158472">
    <property type="entry name" value="HAMP domain-like"/>
    <property type="match status" value="1"/>
</dbReference>
<dbReference type="Gene3D" id="3.30.450.20">
    <property type="entry name" value="PAS domain"/>
    <property type="match status" value="2"/>
</dbReference>
<keyword evidence="3" id="KW-0597">Phosphoprotein</keyword>
<evidence type="ECO:0000256" key="8">
    <source>
        <dbReference type="ARBA" id="ARBA00022840"/>
    </source>
</evidence>
<dbReference type="InterPro" id="IPR036890">
    <property type="entry name" value="HATPase_C_sf"/>
</dbReference>
<evidence type="ECO:0000256" key="7">
    <source>
        <dbReference type="ARBA" id="ARBA00022777"/>
    </source>
</evidence>
<dbReference type="CDD" id="cd18773">
    <property type="entry name" value="PDC1_HK_sensor"/>
    <property type="match status" value="1"/>
</dbReference>
<dbReference type="InterPro" id="IPR003660">
    <property type="entry name" value="HAMP_dom"/>
</dbReference>
<dbReference type="Pfam" id="PF02518">
    <property type="entry name" value="HATPase_c"/>
    <property type="match status" value="1"/>
</dbReference>
<comment type="subcellular location">
    <subcellularLocation>
        <location evidence="1">Cell membrane</location>
        <topology evidence="1">Multi-pass membrane protein</topology>
    </subcellularLocation>
</comment>
<dbReference type="InterPro" id="IPR010559">
    <property type="entry name" value="Sig_transdc_His_kin_internal"/>
</dbReference>
<dbReference type="EMBL" id="WNZW01000001">
    <property type="protein sequence ID" value="MUG44418.1"/>
    <property type="molecule type" value="Genomic_DNA"/>
</dbReference>
<evidence type="ECO:0000256" key="11">
    <source>
        <dbReference type="ARBA" id="ARBA00023136"/>
    </source>
</evidence>
<evidence type="ECO:0000256" key="2">
    <source>
        <dbReference type="ARBA" id="ARBA00022475"/>
    </source>
</evidence>
<dbReference type="Gene3D" id="6.10.340.10">
    <property type="match status" value="1"/>
</dbReference>
<dbReference type="GO" id="GO:0005886">
    <property type="term" value="C:plasma membrane"/>
    <property type="evidence" value="ECO:0007669"/>
    <property type="project" value="UniProtKB-SubCell"/>
</dbReference>
<dbReference type="Pfam" id="PF06580">
    <property type="entry name" value="His_kinase"/>
    <property type="match status" value="1"/>
</dbReference>
<gene>
    <name evidence="14" type="ORF">GNP95_05325</name>
</gene>
<evidence type="ECO:0000256" key="3">
    <source>
        <dbReference type="ARBA" id="ARBA00022553"/>
    </source>
</evidence>
<evidence type="ECO:0000256" key="6">
    <source>
        <dbReference type="ARBA" id="ARBA00022741"/>
    </source>
</evidence>
<protein>
    <submittedName>
        <fullName evidence="14">HAMP domain-containing protein</fullName>
    </submittedName>
</protein>
<keyword evidence="2" id="KW-1003">Cell membrane</keyword>
<evidence type="ECO:0000259" key="13">
    <source>
        <dbReference type="PROSITE" id="PS50885"/>
    </source>
</evidence>
<dbReference type="PANTHER" id="PTHR34220">
    <property type="entry name" value="SENSOR HISTIDINE KINASE YPDA"/>
    <property type="match status" value="1"/>
</dbReference>
<evidence type="ECO:0000256" key="10">
    <source>
        <dbReference type="ARBA" id="ARBA00023012"/>
    </source>
</evidence>
<keyword evidence="5 12" id="KW-0812">Transmembrane</keyword>
<keyword evidence="10" id="KW-0902">Two-component regulatory system</keyword>
<keyword evidence="9 12" id="KW-1133">Transmembrane helix</keyword>
<dbReference type="Proteomes" id="UP000447876">
    <property type="component" value="Unassembled WGS sequence"/>
</dbReference>
<name>A0A7X2YZ04_9BACL</name>
<dbReference type="GO" id="GO:0005524">
    <property type="term" value="F:ATP binding"/>
    <property type="evidence" value="ECO:0007669"/>
    <property type="project" value="UniProtKB-KW"/>
</dbReference>
<organism evidence="14 15">
    <name type="scientific">Paenibacillus woosongensis</name>
    <dbReference type="NCBI Taxonomy" id="307580"/>
    <lineage>
        <taxon>Bacteria</taxon>
        <taxon>Bacillati</taxon>
        <taxon>Bacillota</taxon>
        <taxon>Bacilli</taxon>
        <taxon>Bacillales</taxon>
        <taxon>Paenibacillaceae</taxon>
        <taxon>Paenibacillus</taxon>
    </lineage>
</organism>
<keyword evidence="11 12" id="KW-0472">Membrane</keyword>
<proteinExistence type="predicted"/>
<evidence type="ECO:0000256" key="4">
    <source>
        <dbReference type="ARBA" id="ARBA00022679"/>
    </source>
</evidence>
<dbReference type="OrthoDB" id="2495675at2"/>
<dbReference type="PANTHER" id="PTHR34220:SF11">
    <property type="entry name" value="SENSOR PROTEIN KINASE HPTS"/>
    <property type="match status" value="1"/>
</dbReference>
<accession>A0A7X2YZ04</accession>
<dbReference type="Gene3D" id="3.30.565.10">
    <property type="entry name" value="Histidine kinase-like ATPase, C-terminal domain"/>
    <property type="match status" value="1"/>
</dbReference>
<dbReference type="GO" id="GO:0000155">
    <property type="term" value="F:phosphorelay sensor kinase activity"/>
    <property type="evidence" value="ECO:0007669"/>
    <property type="project" value="InterPro"/>
</dbReference>
<evidence type="ECO:0000313" key="14">
    <source>
        <dbReference type="EMBL" id="MUG44418.1"/>
    </source>
</evidence>
<evidence type="ECO:0000256" key="1">
    <source>
        <dbReference type="ARBA" id="ARBA00004651"/>
    </source>
</evidence>
<dbReference type="RefSeq" id="WP_155609806.1">
    <property type="nucleotide sequence ID" value="NZ_WNZW01000001.1"/>
</dbReference>
<dbReference type="InterPro" id="IPR050640">
    <property type="entry name" value="Bact_2-comp_sensor_kinase"/>
</dbReference>
<dbReference type="InterPro" id="IPR003594">
    <property type="entry name" value="HATPase_dom"/>
</dbReference>
<feature type="transmembrane region" description="Helical" evidence="12">
    <location>
        <begin position="269"/>
        <end position="295"/>
    </location>
</feature>
<dbReference type="SUPFAM" id="SSF55874">
    <property type="entry name" value="ATPase domain of HSP90 chaperone/DNA topoisomerase II/histidine kinase"/>
    <property type="match status" value="1"/>
</dbReference>
<feature type="domain" description="HAMP" evidence="13">
    <location>
        <begin position="292"/>
        <end position="344"/>
    </location>
</feature>
<keyword evidence="8" id="KW-0067">ATP-binding</keyword>
<dbReference type="AlphaFoldDB" id="A0A7X2YZ04"/>
<reference evidence="14 15" key="1">
    <citation type="submission" date="2019-11" db="EMBL/GenBank/DDBJ databases">
        <title>Draft genome sequences of five Paenibacillus species of dairy origin.</title>
        <authorList>
            <person name="Olajide A.M."/>
            <person name="Chen S."/>
            <person name="Lapointe G."/>
        </authorList>
    </citation>
    <scope>NUCLEOTIDE SEQUENCE [LARGE SCALE GENOMIC DNA]</scope>
    <source>
        <strain evidence="14 15">12CR55</strain>
    </source>
</reference>
<evidence type="ECO:0000256" key="9">
    <source>
        <dbReference type="ARBA" id="ARBA00022989"/>
    </source>
</evidence>
<sequence length="567" mass="65514">MAIVSQSSEYFIFQTSTQYSSSISKQYVNYASNEITSYLDNLEEAFDSLYTNNDFQKFLSVRPDLLSEQAEYIMNFRPIIQNSLKFHPEVLGVLYLDKMGKVYFDSYQTQLDSQFNLYEHPVYRSILNTETTQLSEPHLLDYVLYPNDTVFSFIRPIININSGTIESWIILEIQADKILNLLNYTDYEQAGQLILYHPHTQNMVTNNPLDTNLAQDLWTNLHNKGEQQFVFESNNAEYEATYTQLPNQDWMLVWIAPLSSIKQAVTKSYYLTILIGSASLAIALSIGFSILNGILRPLYFLKKGMQSLGRGQYVPIKLKERHDEIGFLIHSYNQMLEKLNKMEQEVYHSKLKEKERELLQLQAQINPHFLYNTLEAIDSYATRNNGEAIEDMIQAVSKMMRYSIRKDGGWAPLQEEISYIQHFLTIHYYRNGQKVNTSFNIDPLAMNQIVMKQIIQPFVENSLKYGWNPNMSSAEFKLSLTVKVIDNGLHITISDTGTGMSKDVLEPVQGLLQSKGKHIDAFFNIHTGILNVYRRFILAYGEDAYFQIESARGKGTKVEFHIPLKEN</sequence>
<keyword evidence="7" id="KW-0418">Kinase</keyword>
<dbReference type="PROSITE" id="PS50885">
    <property type="entry name" value="HAMP"/>
    <property type="match status" value="1"/>
</dbReference>
<evidence type="ECO:0000256" key="5">
    <source>
        <dbReference type="ARBA" id="ARBA00022692"/>
    </source>
</evidence>
<evidence type="ECO:0000313" key="15">
    <source>
        <dbReference type="Proteomes" id="UP000447876"/>
    </source>
</evidence>
<evidence type="ECO:0000256" key="12">
    <source>
        <dbReference type="SAM" id="Phobius"/>
    </source>
</evidence>
<keyword evidence="4" id="KW-0808">Transferase</keyword>
<keyword evidence="6" id="KW-0547">Nucleotide-binding</keyword>
<comment type="caution">
    <text evidence="14">The sequence shown here is derived from an EMBL/GenBank/DDBJ whole genome shotgun (WGS) entry which is preliminary data.</text>
</comment>
<dbReference type="CDD" id="cd06225">
    <property type="entry name" value="HAMP"/>
    <property type="match status" value="1"/>
</dbReference>